<accession>A0A8X6UZL6</accession>
<sequence length="116" mass="12580">MKCTPRWVDIRTGSQHVQLKKMEMILVRSNRSSANISNDMDMDDVISCTILHVKVLSLGTGLFINGQNSLSELSSPSAAVICSMHSVARGTPRGGRLLWSLEAALFPQTLRAAPGV</sequence>
<gene>
    <name evidence="1" type="ORF">TNCV_1589101</name>
</gene>
<reference evidence="1" key="1">
    <citation type="submission" date="2020-08" db="EMBL/GenBank/DDBJ databases">
        <title>Multicomponent nature underlies the extraordinary mechanical properties of spider dragline silk.</title>
        <authorList>
            <person name="Kono N."/>
            <person name="Nakamura H."/>
            <person name="Mori M."/>
            <person name="Yoshida Y."/>
            <person name="Ohtoshi R."/>
            <person name="Malay A.D."/>
            <person name="Moran D.A.P."/>
            <person name="Tomita M."/>
            <person name="Numata K."/>
            <person name="Arakawa K."/>
        </authorList>
    </citation>
    <scope>NUCLEOTIDE SEQUENCE</scope>
</reference>
<protein>
    <submittedName>
        <fullName evidence="1">Uncharacterized protein</fullName>
    </submittedName>
</protein>
<keyword evidence="2" id="KW-1185">Reference proteome</keyword>
<dbReference type="Proteomes" id="UP000887159">
    <property type="component" value="Unassembled WGS sequence"/>
</dbReference>
<organism evidence="1 2">
    <name type="scientific">Trichonephila clavipes</name>
    <name type="common">Golden silk orbweaver</name>
    <name type="synonym">Nephila clavipes</name>
    <dbReference type="NCBI Taxonomy" id="2585209"/>
    <lineage>
        <taxon>Eukaryota</taxon>
        <taxon>Metazoa</taxon>
        <taxon>Ecdysozoa</taxon>
        <taxon>Arthropoda</taxon>
        <taxon>Chelicerata</taxon>
        <taxon>Arachnida</taxon>
        <taxon>Araneae</taxon>
        <taxon>Araneomorphae</taxon>
        <taxon>Entelegynae</taxon>
        <taxon>Araneoidea</taxon>
        <taxon>Nephilidae</taxon>
        <taxon>Trichonephila</taxon>
    </lineage>
</organism>
<dbReference type="AlphaFoldDB" id="A0A8X6UZL6"/>
<proteinExistence type="predicted"/>
<evidence type="ECO:0000313" key="2">
    <source>
        <dbReference type="Proteomes" id="UP000887159"/>
    </source>
</evidence>
<evidence type="ECO:0000313" key="1">
    <source>
        <dbReference type="EMBL" id="GFX93733.1"/>
    </source>
</evidence>
<comment type="caution">
    <text evidence="1">The sequence shown here is derived from an EMBL/GenBank/DDBJ whole genome shotgun (WGS) entry which is preliminary data.</text>
</comment>
<name>A0A8X6UZL6_TRICX</name>
<dbReference type="EMBL" id="BMAU01021175">
    <property type="protein sequence ID" value="GFX93733.1"/>
    <property type="molecule type" value="Genomic_DNA"/>
</dbReference>